<proteinExistence type="predicted"/>
<dbReference type="Proteomes" id="UP000694941">
    <property type="component" value="Unplaced"/>
</dbReference>
<keyword evidence="3" id="KW-1185">Reference proteome</keyword>
<gene>
    <name evidence="4" type="primary">LOC111086504</name>
</gene>
<name>A0ABM1SNY6_LIMPO</name>
<organism evidence="3 4">
    <name type="scientific">Limulus polyphemus</name>
    <name type="common">Atlantic horseshoe crab</name>
    <dbReference type="NCBI Taxonomy" id="6850"/>
    <lineage>
        <taxon>Eukaryota</taxon>
        <taxon>Metazoa</taxon>
        <taxon>Ecdysozoa</taxon>
        <taxon>Arthropoda</taxon>
        <taxon>Chelicerata</taxon>
        <taxon>Merostomata</taxon>
        <taxon>Xiphosura</taxon>
        <taxon>Limulidae</taxon>
        <taxon>Limulus</taxon>
    </lineage>
</organism>
<dbReference type="RefSeq" id="XP_022245342.1">
    <property type="nucleotide sequence ID" value="XM_022389634.1"/>
</dbReference>
<reference evidence="4" key="1">
    <citation type="submission" date="2025-08" db="UniProtKB">
        <authorList>
            <consortium name="RefSeq"/>
        </authorList>
    </citation>
    <scope>IDENTIFICATION</scope>
    <source>
        <tissue evidence="4">Muscle</tissue>
    </source>
</reference>
<sequence>MRMQDGESRKHCPRLSETELSSTLTPDVVVIHVTEHEGEKSGFRKSFSVGQSSLGLSSPAISASRMNDGVVVRVEGCGEREDHPHSSSFYSPSNLSLVSLHGSPGEKTLRRKKRAERCKSPSLDVGERNVDGKECHESSGHKSRSRSSHFLAPLSDGNDHGRRYSVKVPNQQIPVKRDKRKNSYSENEVPRTDRRSSSSSRRSSRVEDLARRSSRVPSKSTKNFEDEQDKENIQLEEGTRRRKMVIIVICSVSLFILITSVVLVAVTLSLSPTIDQLVRKENEEILKGVSSTLSPSINGATVNNTINMTGQPG</sequence>
<keyword evidence="2" id="KW-0812">Transmembrane</keyword>
<evidence type="ECO:0000313" key="3">
    <source>
        <dbReference type="Proteomes" id="UP000694941"/>
    </source>
</evidence>
<keyword evidence="2" id="KW-0472">Membrane</keyword>
<protein>
    <submittedName>
        <fullName evidence="4">Uncharacterized protein LOC111086504 isoform X1</fullName>
    </submittedName>
</protein>
<evidence type="ECO:0000256" key="1">
    <source>
        <dbReference type="SAM" id="MobiDB-lite"/>
    </source>
</evidence>
<evidence type="ECO:0000313" key="4">
    <source>
        <dbReference type="RefSeq" id="XP_022245342.1"/>
    </source>
</evidence>
<dbReference type="GeneID" id="111086504"/>
<feature type="compositionally biased region" description="Basic and acidic residues" evidence="1">
    <location>
        <begin position="125"/>
        <end position="140"/>
    </location>
</feature>
<feature type="compositionally biased region" description="Basic and acidic residues" evidence="1">
    <location>
        <begin position="1"/>
        <end position="17"/>
    </location>
</feature>
<accession>A0ABM1SNY6</accession>
<feature type="region of interest" description="Disordered" evidence="1">
    <location>
        <begin position="100"/>
        <end position="228"/>
    </location>
</feature>
<keyword evidence="2" id="KW-1133">Transmembrane helix</keyword>
<evidence type="ECO:0000256" key="2">
    <source>
        <dbReference type="SAM" id="Phobius"/>
    </source>
</evidence>
<feature type="region of interest" description="Disordered" evidence="1">
    <location>
        <begin position="1"/>
        <end position="23"/>
    </location>
</feature>
<feature type="transmembrane region" description="Helical" evidence="2">
    <location>
        <begin position="244"/>
        <end position="270"/>
    </location>
</feature>